<proteinExistence type="predicted"/>
<dbReference type="AlphaFoldDB" id="A0A8T0DFB2"/>
<evidence type="ECO:0000313" key="4">
    <source>
        <dbReference type="EMBL" id="KAF8565598.1"/>
    </source>
</evidence>
<reference evidence="4 5" key="1">
    <citation type="submission" date="2019-07" db="EMBL/GenBank/DDBJ databases">
        <title>Annotation for the trematode Paragonimus westermani.</title>
        <authorList>
            <person name="Choi Y.-J."/>
        </authorList>
    </citation>
    <scope>NUCLEOTIDE SEQUENCE [LARGE SCALE GENOMIC DNA]</scope>
    <source>
        <strain evidence="4">180907_Pwestermani</strain>
    </source>
</reference>
<evidence type="ECO:0000256" key="1">
    <source>
        <dbReference type="SAM" id="MobiDB-lite"/>
    </source>
</evidence>
<dbReference type="InterPro" id="IPR057534">
    <property type="entry name" value="MXRA7_helical"/>
</dbReference>
<keyword evidence="5" id="KW-1185">Reference proteome</keyword>
<keyword evidence="2" id="KW-0472">Membrane</keyword>
<feature type="transmembrane region" description="Helical" evidence="2">
    <location>
        <begin position="12"/>
        <end position="34"/>
    </location>
</feature>
<organism evidence="4 5">
    <name type="scientific">Paragonimus westermani</name>
    <dbReference type="NCBI Taxonomy" id="34504"/>
    <lineage>
        <taxon>Eukaryota</taxon>
        <taxon>Metazoa</taxon>
        <taxon>Spiralia</taxon>
        <taxon>Lophotrochozoa</taxon>
        <taxon>Platyhelminthes</taxon>
        <taxon>Trematoda</taxon>
        <taxon>Digenea</taxon>
        <taxon>Plagiorchiida</taxon>
        <taxon>Troglotremata</taxon>
        <taxon>Troglotrematidae</taxon>
        <taxon>Paragonimus</taxon>
    </lineage>
</organism>
<keyword evidence="2" id="KW-1133">Transmembrane helix</keyword>
<sequence length="222" mass="24032">MVHDTSEKPASVLTLSSVDFLITVLTTLFLGALVRKLVLLSFGRQHTVDCVSARASSQLGSTMPNNRPLPAFLNGVENVNQLLASCPFMAALQANEENSAATDGSCDNLGTRLNTPENAASKPSSPACSDPYKSIDGSPELSSTERFGQPLPASRVTLTLSQEEEVEERQARLAQLDRIHALMQSQPDRFGTVSVADMRQQMSHYYYHAEESALITATDSSQ</sequence>
<dbReference type="Proteomes" id="UP000699462">
    <property type="component" value="Unassembled WGS sequence"/>
</dbReference>
<dbReference type="OrthoDB" id="6254248at2759"/>
<evidence type="ECO:0000259" key="3">
    <source>
        <dbReference type="Pfam" id="PF25473"/>
    </source>
</evidence>
<gene>
    <name evidence="4" type="ORF">P879_09414</name>
</gene>
<comment type="caution">
    <text evidence="4">The sequence shown here is derived from an EMBL/GenBank/DDBJ whole genome shotgun (WGS) entry which is preliminary data.</text>
</comment>
<feature type="domain" description="Matrix-remodeling-associated protein 7 helical" evidence="3">
    <location>
        <begin position="158"/>
        <end position="206"/>
    </location>
</feature>
<keyword evidence="2" id="KW-0812">Transmembrane</keyword>
<evidence type="ECO:0000256" key="2">
    <source>
        <dbReference type="SAM" id="Phobius"/>
    </source>
</evidence>
<feature type="region of interest" description="Disordered" evidence="1">
    <location>
        <begin position="100"/>
        <end position="150"/>
    </location>
</feature>
<accession>A0A8T0DFB2</accession>
<dbReference type="EMBL" id="JTDF01006454">
    <property type="protein sequence ID" value="KAF8565598.1"/>
    <property type="molecule type" value="Genomic_DNA"/>
</dbReference>
<dbReference type="Pfam" id="PF25473">
    <property type="entry name" value="MXRA7_helical"/>
    <property type="match status" value="1"/>
</dbReference>
<evidence type="ECO:0000313" key="5">
    <source>
        <dbReference type="Proteomes" id="UP000699462"/>
    </source>
</evidence>
<feature type="compositionally biased region" description="Polar residues" evidence="1">
    <location>
        <begin position="111"/>
        <end position="127"/>
    </location>
</feature>
<protein>
    <recommendedName>
        <fullName evidence="3">Matrix-remodeling-associated protein 7 helical domain-containing protein</fullName>
    </recommendedName>
</protein>
<name>A0A8T0DFB2_9TREM</name>